<feature type="domain" description="Activator of Hsp90 ATPase homologue 1/2-like C-terminal" evidence="2">
    <location>
        <begin position="25"/>
        <end position="137"/>
    </location>
</feature>
<reference evidence="3 4" key="1">
    <citation type="submission" date="2024-06" db="EMBL/GenBank/DDBJ databases">
        <title>The Natural Products Discovery Center: Release of the First 8490 Sequenced Strains for Exploring Actinobacteria Biosynthetic Diversity.</title>
        <authorList>
            <person name="Kalkreuter E."/>
            <person name="Kautsar S.A."/>
            <person name="Yang D."/>
            <person name="Bader C.D."/>
            <person name="Teijaro C.N."/>
            <person name="Fluegel L."/>
            <person name="Davis C.M."/>
            <person name="Simpson J.R."/>
            <person name="Lauterbach L."/>
            <person name="Steele A.D."/>
            <person name="Gui C."/>
            <person name="Meng S."/>
            <person name="Li G."/>
            <person name="Viehrig K."/>
            <person name="Ye F."/>
            <person name="Su P."/>
            <person name="Kiefer A.F."/>
            <person name="Nichols A."/>
            <person name="Cepeda A.J."/>
            <person name="Yan W."/>
            <person name="Fan B."/>
            <person name="Jiang Y."/>
            <person name="Adhikari A."/>
            <person name="Zheng C.-J."/>
            <person name="Schuster L."/>
            <person name="Cowan T.M."/>
            <person name="Smanski M.J."/>
            <person name="Chevrette M.G."/>
            <person name="De Carvalho L.P.S."/>
            <person name="Shen B."/>
        </authorList>
    </citation>
    <scope>NUCLEOTIDE SEQUENCE [LARGE SCALE GENOMIC DNA]</scope>
    <source>
        <strain evidence="3 4">NPDC019708</strain>
    </source>
</reference>
<keyword evidence="4" id="KW-1185">Reference proteome</keyword>
<proteinExistence type="inferred from homology"/>
<organism evidence="3 4">
    <name type="scientific">Nocardia rhamnosiphila</name>
    <dbReference type="NCBI Taxonomy" id="426716"/>
    <lineage>
        <taxon>Bacteria</taxon>
        <taxon>Bacillati</taxon>
        <taxon>Actinomycetota</taxon>
        <taxon>Actinomycetes</taxon>
        <taxon>Mycobacteriales</taxon>
        <taxon>Nocardiaceae</taxon>
        <taxon>Nocardia</taxon>
    </lineage>
</organism>
<accession>A0ABV2WHA2</accession>
<dbReference type="Proteomes" id="UP001550628">
    <property type="component" value="Unassembled WGS sequence"/>
</dbReference>
<gene>
    <name evidence="3" type="ORF">ABZ510_00255</name>
</gene>
<evidence type="ECO:0000313" key="3">
    <source>
        <dbReference type="EMBL" id="MEU1950263.1"/>
    </source>
</evidence>
<dbReference type="GeneID" id="96243625"/>
<dbReference type="Pfam" id="PF08327">
    <property type="entry name" value="AHSA1"/>
    <property type="match status" value="1"/>
</dbReference>
<dbReference type="RefSeq" id="WP_030521550.1">
    <property type="nucleotide sequence ID" value="NZ_JBEXYG010000004.1"/>
</dbReference>
<dbReference type="EMBL" id="JBEYBF010000001">
    <property type="protein sequence ID" value="MEU1950263.1"/>
    <property type="molecule type" value="Genomic_DNA"/>
</dbReference>
<dbReference type="CDD" id="cd08899">
    <property type="entry name" value="SRPBCC_CalC_Aha1-like_6"/>
    <property type="match status" value="1"/>
</dbReference>
<comment type="caution">
    <text evidence="3">The sequence shown here is derived from an EMBL/GenBank/DDBJ whole genome shotgun (WGS) entry which is preliminary data.</text>
</comment>
<dbReference type="SUPFAM" id="SSF55961">
    <property type="entry name" value="Bet v1-like"/>
    <property type="match status" value="1"/>
</dbReference>
<name>A0ABV2WHA2_9NOCA</name>
<dbReference type="InterPro" id="IPR023393">
    <property type="entry name" value="START-like_dom_sf"/>
</dbReference>
<evidence type="ECO:0000259" key="2">
    <source>
        <dbReference type="Pfam" id="PF08327"/>
    </source>
</evidence>
<evidence type="ECO:0000256" key="1">
    <source>
        <dbReference type="ARBA" id="ARBA00006817"/>
    </source>
</evidence>
<dbReference type="Gene3D" id="3.30.530.20">
    <property type="match status" value="1"/>
</dbReference>
<dbReference type="InterPro" id="IPR013538">
    <property type="entry name" value="ASHA1/2-like_C"/>
</dbReference>
<evidence type="ECO:0000313" key="4">
    <source>
        <dbReference type="Proteomes" id="UP001550628"/>
    </source>
</evidence>
<comment type="similarity">
    <text evidence="1">Belongs to the AHA1 family.</text>
</comment>
<sequence>MTIRPTGRLENTPAGHDLVLTRTYRAPIADVWASITESERTARWFGPWQGEPGPGRTIRVRLSYEEGQPWSEYTVDACEPPRHLALRAVDEHGSWHLEVTLTEHEGLTELVFVHHLISPEQLPEIGPGWDYYLDALGASRTEARRPDFDDYYPALRDHYTALAGRSS</sequence>
<protein>
    <submittedName>
        <fullName evidence="3">SRPBCC family protein</fullName>
    </submittedName>
</protein>